<comment type="caution">
    <text evidence="1">The sequence shown here is derived from an EMBL/GenBank/DDBJ whole genome shotgun (WGS) entry which is preliminary data.</text>
</comment>
<sequence length="83" mass="9072">MSEWGIGICGQAAANEPFGTERIRDCNVTLLLFAARIGSYLFVPWNDAADVPATAVALETVIYEFRWEKSEALEAKAAPILLV</sequence>
<evidence type="ECO:0000313" key="1">
    <source>
        <dbReference type="EMBL" id="TDZ25691.1"/>
    </source>
</evidence>
<proteinExistence type="predicted"/>
<evidence type="ECO:0000313" key="2">
    <source>
        <dbReference type="Proteomes" id="UP000014480"/>
    </source>
</evidence>
<name>A0A484G6D8_COLOR</name>
<dbReference type="EMBL" id="AMCV02000001">
    <property type="protein sequence ID" value="TDZ25691.1"/>
    <property type="molecule type" value="Genomic_DNA"/>
</dbReference>
<keyword evidence="2" id="KW-1185">Reference proteome</keyword>
<dbReference type="AlphaFoldDB" id="A0A484G6D8"/>
<dbReference type="Proteomes" id="UP000014480">
    <property type="component" value="Unassembled WGS sequence"/>
</dbReference>
<organism evidence="1 2">
    <name type="scientific">Colletotrichum orbiculare (strain 104-T / ATCC 96160 / CBS 514.97 / LARS 414 / MAFF 240422)</name>
    <name type="common">Cucumber anthracnose fungus</name>
    <name type="synonym">Colletotrichum lagenarium</name>
    <dbReference type="NCBI Taxonomy" id="1213857"/>
    <lineage>
        <taxon>Eukaryota</taxon>
        <taxon>Fungi</taxon>
        <taxon>Dikarya</taxon>
        <taxon>Ascomycota</taxon>
        <taxon>Pezizomycotina</taxon>
        <taxon>Sordariomycetes</taxon>
        <taxon>Hypocreomycetidae</taxon>
        <taxon>Glomerellales</taxon>
        <taxon>Glomerellaceae</taxon>
        <taxon>Colletotrichum</taxon>
        <taxon>Colletotrichum orbiculare species complex</taxon>
    </lineage>
</organism>
<accession>A0A484G6D8</accession>
<protein>
    <submittedName>
        <fullName evidence="1">Uncharacterized protein</fullName>
    </submittedName>
</protein>
<reference evidence="2" key="2">
    <citation type="journal article" date="2019" name="Mol. Plant Microbe Interact.">
        <title>Genome sequence resources for four phytopathogenic fungi from the Colletotrichum orbiculare species complex.</title>
        <authorList>
            <person name="Gan P."/>
            <person name="Tsushima A."/>
            <person name="Narusaka M."/>
            <person name="Narusaka Y."/>
            <person name="Takano Y."/>
            <person name="Kubo Y."/>
            <person name="Shirasu K."/>
        </authorList>
    </citation>
    <scope>GENOME REANNOTATION</scope>
    <source>
        <strain evidence="2">104-T / ATCC 96160 / CBS 514.97 / LARS 414 / MAFF 240422</strain>
    </source>
</reference>
<gene>
    <name evidence="1" type="ORF">Cob_v000854</name>
</gene>
<reference evidence="2" key="1">
    <citation type="journal article" date="2013" name="New Phytol.">
        <title>Comparative genomic and transcriptomic analyses reveal the hemibiotrophic stage shift of Colletotrichum fungi.</title>
        <authorList>
            <person name="Gan P."/>
            <person name="Ikeda K."/>
            <person name="Irieda H."/>
            <person name="Narusaka M."/>
            <person name="O'Connell R.J."/>
            <person name="Narusaka Y."/>
            <person name="Takano Y."/>
            <person name="Kubo Y."/>
            <person name="Shirasu K."/>
        </authorList>
    </citation>
    <scope>NUCLEOTIDE SEQUENCE [LARGE SCALE GENOMIC DNA]</scope>
    <source>
        <strain evidence="2">104-T / ATCC 96160 / CBS 514.97 / LARS 414 / MAFF 240422</strain>
    </source>
</reference>